<dbReference type="InterPro" id="IPR013654">
    <property type="entry name" value="PAS_2"/>
</dbReference>
<evidence type="ECO:0000256" key="6">
    <source>
        <dbReference type="SAM" id="MobiDB-lite"/>
    </source>
</evidence>
<feature type="compositionally biased region" description="Polar residues" evidence="6">
    <location>
        <begin position="369"/>
        <end position="380"/>
    </location>
</feature>
<keyword evidence="5" id="KW-0539">Nucleus</keyword>
<feature type="domain" description="PAS" evidence="7">
    <location>
        <begin position="256"/>
        <end position="298"/>
    </location>
</feature>
<reference evidence="9" key="1">
    <citation type="submission" date="2025-08" db="UniProtKB">
        <authorList>
            <consortium name="Ensembl"/>
        </authorList>
    </citation>
    <scope>IDENTIFICATION</scope>
</reference>
<evidence type="ECO:0000256" key="3">
    <source>
        <dbReference type="ARBA" id="ARBA00023125"/>
    </source>
</evidence>
<dbReference type="OrthoDB" id="9978016at2759"/>
<dbReference type="Pfam" id="PF08446">
    <property type="entry name" value="PAS_2"/>
    <property type="match status" value="1"/>
</dbReference>
<dbReference type="GeneTree" id="ENSGT00530000064165"/>
<keyword evidence="2" id="KW-0805">Transcription regulation</keyword>
<name>A0A8P4K691_DICLA</name>
<dbReference type="PANTHER" id="PTHR23043">
    <property type="entry name" value="HYPOXIA-INDUCIBLE FACTOR 1 ALPHA"/>
    <property type="match status" value="1"/>
</dbReference>
<protein>
    <recommendedName>
        <fullName evidence="11">Neuronal PAS domain-containing protein 4-like</fullName>
    </recommendedName>
</protein>
<evidence type="ECO:0000256" key="5">
    <source>
        <dbReference type="ARBA" id="ARBA00023242"/>
    </source>
</evidence>
<dbReference type="GO" id="GO:0000981">
    <property type="term" value="F:DNA-binding transcription factor activity, RNA polymerase II-specific"/>
    <property type="evidence" value="ECO:0007669"/>
    <property type="project" value="TreeGrafter"/>
</dbReference>
<gene>
    <name evidence="9" type="primary">npas4l</name>
</gene>
<dbReference type="OMA" id="CHQSPSD"/>
<dbReference type="RefSeq" id="XP_051234839.1">
    <property type="nucleotide sequence ID" value="XM_051378879.1"/>
</dbReference>
<feature type="domain" description="PAS" evidence="7">
    <location>
        <begin position="97"/>
        <end position="168"/>
    </location>
</feature>
<dbReference type="CTD" id="108449885"/>
<dbReference type="PROSITE" id="PS50112">
    <property type="entry name" value="PAS"/>
    <property type="match status" value="2"/>
</dbReference>
<dbReference type="InterPro" id="IPR013655">
    <property type="entry name" value="PAS_fold_3"/>
</dbReference>
<dbReference type="InterPro" id="IPR011598">
    <property type="entry name" value="bHLH_dom"/>
</dbReference>
<dbReference type="InterPro" id="IPR000014">
    <property type="entry name" value="PAS"/>
</dbReference>
<dbReference type="Ensembl" id="ENSDLAT00005081067.1">
    <property type="protein sequence ID" value="ENSDLAP00005063310.1"/>
    <property type="gene ID" value="ENSDLAG00005031591.1"/>
</dbReference>
<feature type="domain" description="BHLH" evidence="8">
    <location>
        <begin position="30"/>
        <end position="83"/>
    </location>
</feature>
<dbReference type="CDD" id="cd19697">
    <property type="entry name" value="bHLH-PAS_NPAS4_PASD10"/>
    <property type="match status" value="1"/>
</dbReference>
<dbReference type="Pfam" id="PF08447">
    <property type="entry name" value="PAS_3"/>
    <property type="match status" value="1"/>
</dbReference>
<dbReference type="GeneID" id="127351390"/>
<dbReference type="Pfam" id="PF23183">
    <property type="entry name" value="bHLH_NPAS4"/>
    <property type="match status" value="1"/>
</dbReference>
<sequence length="774" mass="86097">MTLWCNSCKCHRSAPCTSHLPEDHCSSFYRRFRSTKGASKARRDHINHEIRNMRTLLPITQEDQERLSYLHSMAAICTYIRKSVLFQGLQTDERSHSSLPYEAFLQGLHGFILVTTAQGRLVYVSENVDEYLGLPMIDVLQGDTLYDMVERSDIDIVKSNLDTENNSSSERSFICCLQTSKAFKLQHGSCCSMMVRGSFQSFPEPCPFSSSVSPTNQPLFVALCTPTVNRLRSSESHFCQSFNSVHRLDMTFTQLSDSVLYFLGYSAEEMTGRSWYSLVHPEDLSSSADSHRSLMQTDEGFQVEMVLRLQCKDLSWAWVYIQGNKDCQGMSCTNFIISETEARFLQNKISCDAFRPSSLANSCNFAAQRAPPTQSYNSNKCFKRQRTSNSQSEEPSGARARRESEQEIYYMACFSSQGDSSPVPLGDSPVLFTPPYSPASSSSPLKQEELSHDLLMDVHGYTDQLLSSPEGSPSYYSYPEAELTCHQSPSSSLPPAAEQTIDQAAFGALSARSPLSSSSPTYDFQACTSDARLVPDCLSVSDMCESPVDCALHQDDFSLLEQPQGGSLVQAHHVPQLLPILSTLLTPNQSPTSTESTNYNEREQAEISILAQQISSLASSFSIYHTLNPLQNVAQPAATNTLPSACDWPTSHPPLSSVLSSKRNPVLDDVVFDSILKDLDMVTRKSCMSDSGVVPYNYQQGLLHSRSGSHQLEQEPLSISTTIPEDPLPAEQFTVRDPFSLQLGHHDQNTGLHQLNHYMQSGLQQDGLAEENLY</sequence>
<keyword evidence="10" id="KW-1185">Reference proteome</keyword>
<proteinExistence type="predicted"/>
<dbReference type="GO" id="GO:0046983">
    <property type="term" value="F:protein dimerization activity"/>
    <property type="evidence" value="ECO:0007669"/>
    <property type="project" value="InterPro"/>
</dbReference>
<evidence type="ECO:0000313" key="9">
    <source>
        <dbReference type="Ensembl" id="ENSDLAP00005063310.1"/>
    </source>
</evidence>
<dbReference type="NCBIfam" id="TIGR00229">
    <property type="entry name" value="sensory_box"/>
    <property type="match status" value="1"/>
</dbReference>
<dbReference type="InterPro" id="IPR056192">
    <property type="entry name" value="bHLH_NPAS4"/>
</dbReference>
<dbReference type="PANTHER" id="PTHR23043:SF37">
    <property type="entry name" value="NPAS4 PROTEIN"/>
    <property type="match status" value="1"/>
</dbReference>
<dbReference type="AlphaFoldDB" id="A0A8P4K691"/>
<dbReference type="CDD" id="cd00130">
    <property type="entry name" value="PAS"/>
    <property type="match status" value="2"/>
</dbReference>
<organism evidence="9 10">
    <name type="scientific">Dicentrarchus labrax</name>
    <name type="common">European seabass</name>
    <name type="synonym">Morone labrax</name>
    <dbReference type="NCBI Taxonomy" id="13489"/>
    <lineage>
        <taxon>Eukaryota</taxon>
        <taxon>Metazoa</taxon>
        <taxon>Chordata</taxon>
        <taxon>Craniata</taxon>
        <taxon>Vertebrata</taxon>
        <taxon>Euteleostomi</taxon>
        <taxon>Actinopterygii</taxon>
        <taxon>Neopterygii</taxon>
        <taxon>Teleostei</taxon>
        <taxon>Neoteleostei</taxon>
        <taxon>Acanthomorphata</taxon>
        <taxon>Eupercaria</taxon>
        <taxon>Moronidae</taxon>
        <taxon>Dicentrarchus</taxon>
    </lineage>
</organism>
<dbReference type="GO" id="GO:0005634">
    <property type="term" value="C:nucleus"/>
    <property type="evidence" value="ECO:0007669"/>
    <property type="project" value="UniProtKB-SubCell"/>
</dbReference>
<evidence type="ECO:0000256" key="2">
    <source>
        <dbReference type="ARBA" id="ARBA00023015"/>
    </source>
</evidence>
<dbReference type="Proteomes" id="UP000694389">
    <property type="component" value="Unassembled WGS sequence"/>
</dbReference>
<evidence type="ECO:0008006" key="11">
    <source>
        <dbReference type="Google" id="ProtNLM"/>
    </source>
</evidence>
<evidence type="ECO:0000256" key="1">
    <source>
        <dbReference type="ARBA" id="ARBA00004123"/>
    </source>
</evidence>
<keyword evidence="3" id="KW-0238">DNA-binding</keyword>
<reference evidence="9" key="2">
    <citation type="submission" date="2025-09" db="UniProtKB">
        <authorList>
            <consortium name="Ensembl"/>
        </authorList>
    </citation>
    <scope>IDENTIFICATION</scope>
</reference>
<feature type="region of interest" description="Disordered" evidence="6">
    <location>
        <begin position="369"/>
        <end position="403"/>
    </location>
</feature>
<dbReference type="PROSITE" id="PS50888">
    <property type="entry name" value="BHLH"/>
    <property type="match status" value="1"/>
</dbReference>
<dbReference type="GO" id="GO:0000977">
    <property type="term" value="F:RNA polymerase II transcription regulatory region sequence-specific DNA binding"/>
    <property type="evidence" value="ECO:0007669"/>
    <property type="project" value="TreeGrafter"/>
</dbReference>
<dbReference type="SUPFAM" id="SSF55785">
    <property type="entry name" value="PYP-like sensor domain (PAS domain)"/>
    <property type="match status" value="2"/>
</dbReference>
<accession>A0A8P4K691</accession>
<keyword evidence="4" id="KW-0804">Transcription</keyword>
<dbReference type="InterPro" id="IPR035965">
    <property type="entry name" value="PAS-like_dom_sf"/>
</dbReference>
<comment type="subcellular location">
    <subcellularLocation>
        <location evidence="1">Nucleus</location>
    </subcellularLocation>
</comment>
<evidence type="ECO:0000259" key="7">
    <source>
        <dbReference type="PROSITE" id="PS50112"/>
    </source>
</evidence>
<evidence type="ECO:0000256" key="4">
    <source>
        <dbReference type="ARBA" id="ARBA00023163"/>
    </source>
</evidence>
<dbReference type="SMART" id="SM00091">
    <property type="entry name" value="PAS"/>
    <property type="match status" value="2"/>
</dbReference>
<dbReference type="Gene3D" id="3.30.450.20">
    <property type="entry name" value="PAS domain"/>
    <property type="match status" value="2"/>
</dbReference>
<evidence type="ECO:0000313" key="10">
    <source>
        <dbReference type="Proteomes" id="UP000694389"/>
    </source>
</evidence>
<evidence type="ECO:0000259" key="8">
    <source>
        <dbReference type="PROSITE" id="PS50888"/>
    </source>
</evidence>